<keyword evidence="2" id="KW-1185">Reference proteome</keyword>
<evidence type="ECO:0000313" key="2">
    <source>
        <dbReference type="Proteomes" id="UP001187192"/>
    </source>
</evidence>
<proteinExistence type="predicted"/>
<gene>
    <name evidence="1" type="ORF">TIFTF001_027299</name>
</gene>
<dbReference type="AlphaFoldDB" id="A0AA88J026"/>
<name>A0AA88J026_FICCA</name>
<reference evidence="1" key="1">
    <citation type="submission" date="2023-07" db="EMBL/GenBank/DDBJ databases">
        <title>draft genome sequence of fig (Ficus carica).</title>
        <authorList>
            <person name="Takahashi T."/>
            <person name="Nishimura K."/>
        </authorList>
    </citation>
    <scope>NUCLEOTIDE SEQUENCE</scope>
</reference>
<dbReference type="Proteomes" id="UP001187192">
    <property type="component" value="Unassembled WGS sequence"/>
</dbReference>
<protein>
    <submittedName>
        <fullName evidence="1">Uncharacterized protein</fullName>
    </submittedName>
</protein>
<organism evidence="1 2">
    <name type="scientific">Ficus carica</name>
    <name type="common">Common fig</name>
    <dbReference type="NCBI Taxonomy" id="3494"/>
    <lineage>
        <taxon>Eukaryota</taxon>
        <taxon>Viridiplantae</taxon>
        <taxon>Streptophyta</taxon>
        <taxon>Embryophyta</taxon>
        <taxon>Tracheophyta</taxon>
        <taxon>Spermatophyta</taxon>
        <taxon>Magnoliopsida</taxon>
        <taxon>eudicotyledons</taxon>
        <taxon>Gunneridae</taxon>
        <taxon>Pentapetalae</taxon>
        <taxon>rosids</taxon>
        <taxon>fabids</taxon>
        <taxon>Rosales</taxon>
        <taxon>Moraceae</taxon>
        <taxon>Ficeae</taxon>
        <taxon>Ficus</taxon>
    </lineage>
</organism>
<evidence type="ECO:0000313" key="1">
    <source>
        <dbReference type="EMBL" id="GMN58191.1"/>
    </source>
</evidence>
<sequence>MRSSNIQDNPKRRRRRSCWHAGRVEPTMKILNPPPTRYSMLVGGFNPPNDGLLTWTRQRQAKWGGAVQCGASEMDSVSGVFLGVEQDCSGDEHKLPPEMIFDDFWKFFRNEELDVDDEASGLVILKDEFLG</sequence>
<accession>A0AA88J026</accession>
<comment type="caution">
    <text evidence="1">The sequence shown here is derived from an EMBL/GenBank/DDBJ whole genome shotgun (WGS) entry which is preliminary data.</text>
</comment>
<dbReference type="EMBL" id="BTGU01000076">
    <property type="protein sequence ID" value="GMN58191.1"/>
    <property type="molecule type" value="Genomic_DNA"/>
</dbReference>